<keyword evidence="2" id="KW-0813">Transport</keyword>
<dbReference type="Pfam" id="PF02386">
    <property type="entry name" value="TrkH"/>
    <property type="match status" value="1"/>
</dbReference>
<feature type="transmembrane region" description="Helical" evidence="10">
    <location>
        <begin position="194"/>
        <end position="217"/>
    </location>
</feature>
<feature type="transmembrane region" description="Helical" evidence="10">
    <location>
        <begin position="426"/>
        <end position="447"/>
    </location>
</feature>
<feature type="transmembrane region" description="Helical" evidence="10">
    <location>
        <begin position="134"/>
        <end position="155"/>
    </location>
</feature>
<dbReference type="PANTHER" id="PTHR32024:SF1">
    <property type="entry name" value="KTR SYSTEM POTASSIUM UPTAKE PROTEIN B"/>
    <property type="match status" value="1"/>
</dbReference>
<comment type="caution">
    <text evidence="11">The sequence shown here is derived from an EMBL/GenBank/DDBJ whole genome shotgun (WGS) entry which is preliminary data.</text>
</comment>
<keyword evidence="7 10" id="KW-1133">Transmembrane helix</keyword>
<keyword evidence="8" id="KW-0406">Ion transport</keyword>
<feature type="transmembrane region" description="Helical" evidence="10">
    <location>
        <begin position="397"/>
        <end position="420"/>
    </location>
</feature>
<evidence type="ECO:0000256" key="3">
    <source>
        <dbReference type="ARBA" id="ARBA00022475"/>
    </source>
</evidence>
<evidence type="ECO:0000256" key="7">
    <source>
        <dbReference type="ARBA" id="ARBA00022989"/>
    </source>
</evidence>
<reference evidence="11" key="1">
    <citation type="submission" date="2020-10" db="EMBL/GenBank/DDBJ databases">
        <authorList>
            <person name="Gilroy R."/>
        </authorList>
    </citation>
    <scope>NUCLEOTIDE SEQUENCE</scope>
    <source>
        <strain evidence="11">F6-4510</strain>
    </source>
</reference>
<evidence type="ECO:0000313" key="11">
    <source>
        <dbReference type="EMBL" id="MBO8433715.1"/>
    </source>
</evidence>
<dbReference type="Proteomes" id="UP000823611">
    <property type="component" value="Unassembled WGS sequence"/>
</dbReference>
<evidence type="ECO:0000256" key="1">
    <source>
        <dbReference type="ARBA" id="ARBA00004651"/>
    </source>
</evidence>
<keyword evidence="9 10" id="KW-0472">Membrane</keyword>
<dbReference type="InterPro" id="IPR004772">
    <property type="entry name" value="TrkH"/>
</dbReference>
<evidence type="ECO:0000256" key="8">
    <source>
        <dbReference type="ARBA" id="ARBA00023065"/>
    </source>
</evidence>
<feature type="transmembrane region" description="Helical" evidence="10">
    <location>
        <begin position="366"/>
        <end position="385"/>
    </location>
</feature>
<feature type="transmembrane region" description="Helical" evidence="10">
    <location>
        <begin position="162"/>
        <end position="182"/>
    </location>
</feature>
<protein>
    <submittedName>
        <fullName evidence="11">Trk family potassium uptake protein</fullName>
    </submittedName>
</protein>
<feature type="transmembrane region" description="Helical" evidence="10">
    <location>
        <begin position="79"/>
        <end position="103"/>
    </location>
</feature>
<accession>A0A9D9H097</accession>
<dbReference type="GO" id="GO:0005886">
    <property type="term" value="C:plasma membrane"/>
    <property type="evidence" value="ECO:0007669"/>
    <property type="project" value="UniProtKB-SubCell"/>
</dbReference>
<keyword evidence="6" id="KW-0630">Potassium</keyword>
<keyword evidence="4" id="KW-0633">Potassium transport</keyword>
<dbReference type="InterPro" id="IPR003445">
    <property type="entry name" value="Cat_transpt"/>
</dbReference>
<evidence type="ECO:0000256" key="6">
    <source>
        <dbReference type="ARBA" id="ARBA00022958"/>
    </source>
</evidence>
<sequence length="467" mass="50470">MESIYKRKNSIRINPTRKIILGFFLIVCIGTFLLNLPIASNDGESIGVVNALFTATSAVCVTGLVVVNTLEHWTIFGKVVIISLIQIGGLGFMTIITMFLIMLKRRITLRERMVIQQSLNQDNVSGMVKLVKNVIKGTFIVEGIGAILLSIYFVPHYGIVRGIAMGIFHSISAFCNAGFDIIGEDSLMPYASNVYINGIIISLIVLGGLGFTVWLDVVKVIRLKKKNKLSLKSAFSKLSLHSKVVLLFTPTLVVGGAFLIFLFEYGNPETLGSLGIVGKVTASFMQSVTLRTAGFFSISQSDMTYASKFLSVILMFIGGSPAGTAGGVKTSTCAILIIAVMSVARGSITTNIWGRKIPFSLIQKSLAVFLISLFALVGMTMLLTITETGMAIKYEFIDLLFETTSALCTVGITTGITPYLSTLGKIIIAVAMFMGRVGPISIVIGLAKKQDNYSEHVEYPEEGLMVG</sequence>
<evidence type="ECO:0000256" key="2">
    <source>
        <dbReference type="ARBA" id="ARBA00022448"/>
    </source>
</evidence>
<reference evidence="11" key="2">
    <citation type="journal article" date="2021" name="PeerJ">
        <title>Extensive microbial diversity within the chicken gut microbiome revealed by metagenomics and culture.</title>
        <authorList>
            <person name="Gilroy R."/>
            <person name="Ravi A."/>
            <person name="Getino M."/>
            <person name="Pursley I."/>
            <person name="Horton D.L."/>
            <person name="Alikhan N.F."/>
            <person name="Baker D."/>
            <person name="Gharbi K."/>
            <person name="Hall N."/>
            <person name="Watson M."/>
            <person name="Adriaenssens E.M."/>
            <person name="Foster-Nyarko E."/>
            <person name="Jarju S."/>
            <person name="Secka A."/>
            <person name="Antonio M."/>
            <person name="Oren A."/>
            <person name="Chaudhuri R.R."/>
            <person name="La Ragione R."/>
            <person name="Hildebrand F."/>
            <person name="Pallen M.J."/>
        </authorList>
    </citation>
    <scope>NUCLEOTIDE SEQUENCE</scope>
    <source>
        <strain evidence="11">F6-4510</strain>
    </source>
</reference>
<dbReference type="AlphaFoldDB" id="A0A9D9H097"/>
<gene>
    <name evidence="11" type="ORF">IAC55_00150</name>
</gene>
<keyword evidence="3" id="KW-1003">Cell membrane</keyword>
<proteinExistence type="predicted"/>
<dbReference type="NCBIfam" id="TIGR00933">
    <property type="entry name" value="2a38"/>
    <property type="match status" value="1"/>
</dbReference>
<name>A0A9D9H097_9FIRM</name>
<evidence type="ECO:0000313" key="12">
    <source>
        <dbReference type="Proteomes" id="UP000823611"/>
    </source>
</evidence>
<dbReference type="GO" id="GO:0015379">
    <property type="term" value="F:potassium:chloride symporter activity"/>
    <property type="evidence" value="ECO:0007669"/>
    <property type="project" value="InterPro"/>
</dbReference>
<organism evidence="11 12">
    <name type="scientific">Candidatus Fimicola merdigallinarum</name>
    <dbReference type="NCBI Taxonomy" id="2840819"/>
    <lineage>
        <taxon>Bacteria</taxon>
        <taxon>Bacillati</taxon>
        <taxon>Bacillota</taxon>
        <taxon>Clostridia</taxon>
        <taxon>Lachnospirales</taxon>
        <taxon>Lachnospiraceae</taxon>
        <taxon>Lachnospiraceae incertae sedis</taxon>
        <taxon>Candidatus Fimicola</taxon>
    </lineage>
</organism>
<evidence type="ECO:0000256" key="4">
    <source>
        <dbReference type="ARBA" id="ARBA00022538"/>
    </source>
</evidence>
<feature type="transmembrane region" description="Helical" evidence="10">
    <location>
        <begin position="45"/>
        <end position="67"/>
    </location>
</feature>
<dbReference type="PANTHER" id="PTHR32024">
    <property type="entry name" value="TRK SYSTEM POTASSIUM UPTAKE PROTEIN TRKG-RELATED"/>
    <property type="match status" value="1"/>
</dbReference>
<feature type="transmembrane region" description="Helical" evidence="10">
    <location>
        <begin position="238"/>
        <end position="263"/>
    </location>
</feature>
<evidence type="ECO:0000256" key="10">
    <source>
        <dbReference type="SAM" id="Phobius"/>
    </source>
</evidence>
<evidence type="ECO:0000256" key="9">
    <source>
        <dbReference type="ARBA" id="ARBA00023136"/>
    </source>
</evidence>
<comment type="subcellular location">
    <subcellularLocation>
        <location evidence="1">Cell membrane</location>
        <topology evidence="1">Multi-pass membrane protein</topology>
    </subcellularLocation>
</comment>
<evidence type="ECO:0000256" key="5">
    <source>
        <dbReference type="ARBA" id="ARBA00022692"/>
    </source>
</evidence>
<keyword evidence="5 10" id="KW-0812">Transmembrane</keyword>
<dbReference type="EMBL" id="JADIMX010000004">
    <property type="protein sequence ID" value="MBO8433715.1"/>
    <property type="molecule type" value="Genomic_DNA"/>
</dbReference>
<feature type="transmembrane region" description="Helical" evidence="10">
    <location>
        <begin position="20"/>
        <end position="39"/>
    </location>
</feature>